<keyword evidence="6" id="KW-0808">Transferase</keyword>
<sequence length="381" mass="43730">MDWLEDYDFILGTYESYVIGYKFDSARREFVLSFTDEAHNGSVRALASGGKYLLSSGSDENIKIYNLRNKKEFGSLHHAEGLVRSMVFFKSRYLFTASDDHRLHVLKTGTWKVEKTLFKHQGPVLDISIHPSGKLALSIGEDFKLVTWNLIKGRSAYITNLRERPDLVTWCPKGEHYLVGFRNRVDVYEVESAEVIHSIKVSGRTNSIAFLDDESFVLATESPRIEVHSLSSKEKLFDFEAHEKRVRCVEVIQKGCSPKVLVSVSNDGWLKLWELSEDRQEFNLLGQVNSRCRITCLQAHRVPPVTEGLKEKETGENEESVEKTSLLSKDLLQKVKERCLTIDEEVKAVKKKQSQLTETKEGEPPKKKKRKRNYKKVVPME</sequence>
<dbReference type="InterPro" id="IPR036322">
    <property type="entry name" value="WD40_repeat_dom_sf"/>
</dbReference>
<keyword evidence="1 4" id="KW-0853">WD repeat</keyword>
<feature type="repeat" description="WD" evidence="4">
    <location>
        <begin position="239"/>
        <end position="283"/>
    </location>
</feature>
<dbReference type="Gene3D" id="2.130.10.10">
    <property type="entry name" value="YVTN repeat-like/Quinoprotein amine dehydrogenase"/>
    <property type="match status" value="1"/>
</dbReference>
<dbReference type="PROSITE" id="PS50082">
    <property type="entry name" value="WD_REPEATS_2"/>
    <property type="match status" value="2"/>
</dbReference>
<evidence type="ECO:0000256" key="2">
    <source>
        <dbReference type="ARBA" id="ARBA00022737"/>
    </source>
</evidence>
<comment type="function">
    <text evidence="3">Negatively regulates the PAK1 kinase. PAK1 is a member of the PAK kinase family, which has been shown to play a positive role in the regulation of signaling pathways involving MAPK8 and RELA. PAK1 exists as an inactive homodimer, which is activated by binding of small GTPases such as CDC42 to an N-terminal regulatory domain. PAK1IP1 also binds to the N-terminus of PAK1, and inhibits the specific activation of PAK1 by CDC42. May be involved in ribosomal large subunit assembly.</text>
</comment>
<feature type="repeat" description="WD" evidence="4">
    <location>
        <begin position="117"/>
        <end position="158"/>
    </location>
</feature>
<dbReference type="InterPro" id="IPR001680">
    <property type="entry name" value="WD40_rpt"/>
</dbReference>
<keyword evidence="6" id="KW-0418">Kinase</keyword>
<accession>C1BPV0</accession>
<dbReference type="SUPFAM" id="SSF50978">
    <property type="entry name" value="WD40 repeat-like"/>
    <property type="match status" value="1"/>
</dbReference>
<dbReference type="AlphaFoldDB" id="C1BPV0"/>
<name>C1BPV0_CALRO</name>
<dbReference type="PANTHER" id="PTHR44675:SF1">
    <property type="entry name" value="P21-ACTIVATED PROTEIN KINASE-INTERACTING PROTEIN 1"/>
    <property type="match status" value="1"/>
</dbReference>
<evidence type="ECO:0000256" key="4">
    <source>
        <dbReference type="PROSITE-ProRule" id="PRU00221"/>
    </source>
</evidence>
<proteinExistence type="evidence at transcript level"/>
<gene>
    <name evidence="6" type="primary">PK1IP</name>
</gene>
<dbReference type="InterPro" id="IPR051959">
    <property type="entry name" value="PAK1-Kinase_Regulator"/>
</dbReference>
<dbReference type="SMART" id="SM00320">
    <property type="entry name" value="WD40"/>
    <property type="match status" value="4"/>
</dbReference>
<dbReference type="InterPro" id="IPR019775">
    <property type="entry name" value="WD40_repeat_CS"/>
</dbReference>
<dbReference type="EMBL" id="BT076629">
    <property type="protein sequence ID" value="ACO11053.1"/>
    <property type="molecule type" value="mRNA"/>
</dbReference>
<reference evidence="6" key="1">
    <citation type="submission" date="2009-03" db="EMBL/GenBank/DDBJ databases">
        <title>Caligus rogercresseyi ESTs and full-length cDNAs.</title>
        <authorList>
            <person name="Yasuike M."/>
            <person name="von Schalburg K."/>
            <person name="Cooper G."/>
            <person name="Leong J."/>
            <person name="Jones S.R.M."/>
            <person name="Koop B.F."/>
        </authorList>
    </citation>
    <scope>NUCLEOTIDE SEQUENCE</scope>
    <source>
        <tissue evidence="6">Whole tissue</tissue>
    </source>
</reference>
<evidence type="ECO:0000313" key="6">
    <source>
        <dbReference type="EMBL" id="ACO11053.1"/>
    </source>
</evidence>
<dbReference type="Pfam" id="PF00400">
    <property type="entry name" value="WD40"/>
    <property type="match status" value="3"/>
</dbReference>
<dbReference type="PROSITE" id="PS00678">
    <property type="entry name" value="WD_REPEATS_1"/>
    <property type="match status" value="2"/>
</dbReference>
<evidence type="ECO:0000256" key="5">
    <source>
        <dbReference type="SAM" id="MobiDB-lite"/>
    </source>
</evidence>
<dbReference type="PANTHER" id="PTHR44675">
    <property type="entry name" value="PAK1 INTERACTING PROTEIN 1"/>
    <property type="match status" value="1"/>
</dbReference>
<dbReference type="GO" id="GO:0016301">
    <property type="term" value="F:kinase activity"/>
    <property type="evidence" value="ECO:0007669"/>
    <property type="project" value="UniProtKB-KW"/>
</dbReference>
<organism evidence="6">
    <name type="scientific">Caligus rogercresseyi</name>
    <name type="common">Sea louse</name>
    <dbReference type="NCBI Taxonomy" id="217165"/>
    <lineage>
        <taxon>Eukaryota</taxon>
        <taxon>Metazoa</taxon>
        <taxon>Ecdysozoa</taxon>
        <taxon>Arthropoda</taxon>
        <taxon>Crustacea</taxon>
        <taxon>Multicrustacea</taxon>
        <taxon>Hexanauplia</taxon>
        <taxon>Copepoda</taxon>
        <taxon>Siphonostomatoida</taxon>
        <taxon>Caligidae</taxon>
        <taxon>Caligus</taxon>
    </lineage>
</organism>
<protein>
    <submittedName>
        <fullName evidence="6">p21-activated protein kinase-interacting protein 1-like</fullName>
    </submittedName>
</protein>
<evidence type="ECO:0000256" key="3">
    <source>
        <dbReference type="ARBA" id="ARBA00045213"/>
    </source>
</evidence>
<evidence type="ECO:0000256" key="1">
    <source>
        <dbReference type="ARBA" id="ARBA00022574"/>
    </source>
</evidence>
<feature type="compositionally biased region" description="Basic residues" evidence="5">
    <location>
        <begin position="366"/>
        <end position="375"/>
    </location>
</feature>
<dbReference type="InterPro" id="IPR015943">
    <property type="entry name" value="WD40/YVTN_repeat-like_dom_sf"/>
</dbReference>
<feature type="region of interest" description="Disordered" evidence="5">
    <location>
        <begin position="350"/>
        <end position="381"/>
    </location>
</feature>
<keyword evidence="2" id="KW-0677">Repeat</keyword>